<dbReference type="Proteomes" id="UP001597511">
    <property type="component" value="Unassembled WGS sequence"/>
</dbReference>
<evidence type="ECO:0000256" key="1">
    <source>
        <dbReference type="SAM" id="SignalP"/>
    </source>
</evidence>
<dbReference type="RefSeq" id="WP_386100003.1">
    <property type="nucleotide sequence ID" value="NZ_JBHUOZ010000003.1"/>
</dbReference>
<dbReference type="Pfam" id="PF05096">
    <property type="entry name" value="Glu_cyclase_2"/>
    <property type="match status" value="1"/>
</dbReference>
<dbReference type="PANTHER" id="PTHR31270:SF1">
    <property type="entry name" value="GLUTAMINYL-PEPTIDE CYCLOTRANSFERASE"/>
    <property type="match status" value="1"/>
</dbReference>
<dbReference type="InterPro" id="IPR007788">
    <property type="entry name" value="QCT"/>
</dbReference>
<sequence length="268" mass="30264">MRYTVLLFTVLFFLAACNGGDKSNGNEPQTPDNSSSPVQALNYSIVKQYPHDITSFTQGLVIYKGKLYEGTGNEGFSKLMEVDINTGKAIKSVNLDAKYFGEGIAVLNDTVYQLTWKNKIVFVYTLPDFKKVKEFPIGTEGWGITTNGKDLIVSDGTSNLYFYEPSTFELLRTQSVRFNGELSFNLNELEYINGYVYANQWQAPYIYKIDPSNGSIVGQMNLQDTWNNVRKDAPNADVPNGIAYDADTKKTYITGKWWPSLYEIEFSH</sequence>
<dbReference type="InterPro" id="IPR015943">
    <property type="entry name" value="WD40/YVTN_repeat-like_dom_sf"/>
</dbReference>
<dbReference type="PROSITE" id="PS51257">
    <property type="entry name" value="PROKAR_LIPOPROTEIN"/>
    <property type="match status" value="1"/>
</dbReference>
<dbReference type="SUPFAM" id="SSF50969">
    <property type="entry name" value="YVTN repeat-like/Quinoprotein amine dehydrogenase"/>
    <property type="match status" value="1"/>
</dbReference>
<dbReference type="InterPro" id="IPR011044">
    <property type="entry name" value="Quino_amine_DH_bsu"/>
</dbReference>
<feature type="chain" id="PRO_5045104866" evidence="1">
    <location>
        <begin position="19"/>
        <end position="268"/>
    </location>
</feature>
<accession>A0ABW6A677</accession>
<comment type="caution">
    <text evidence="2">The sequence shown here is derived from an EMBL/GenBank/DDBJ whole genome shotgun (WGS) entry which is preliminary data.</text>
</comment>
<feature type="signal peptide" evidence="1">
    <location>
        <begin position="1"/>
        <end position="18"/>
    </location>
</feature>
<organism evidence="2 3">
    <name type="scientific">Terrimonas rubra</name>
    <dbReference type="NCBI Taxonomy" id="1035890"/>
    <lineage>
        <taxon>Bacteria</taxon>
        <taxon>Pseudomonadati</taxon>
        <taxon>Bacteroidota</taxon>
        <taxon>Chitinophagia</taxon>
        <taxon>Chitinophagales</taxon>
        <taxon>Chitinophagaceae</taxon>
        <taxon>Terrimonas</taxon>
    </lineage>
</organism>
<dbReference type="Gene3D" id="2.130.10.10">
    <property type="entry name" value="YVTN repeat-like/Quinoprotein amine dehydrogenase"/>
    <property type="match status" value="1"/>
</dbReference>
<gene>
    <name evidence="2" type="ORF">ACFS6H_14080</name>
</gene>
<evidence type="ECO:0000313" key="3">
    <source>
        <dbReference type="Proteomes" id="UP001597511"/>
    </source>
</evidence>
<keyword evidence="3" id="KW-1185">Reference proteome</keyword>
<name>A0ABW6A677_9BACT</name>
<protein>
    <submittedName>
        <fullName evidence="2">Glutaminyl-peptide cyclotransferase</fullName>
    </submittedName>
</protein>
<dbReference type="EMBL" id="JBHUOZ010000003">
    <property type="protein sequence ID" value="MFD2920849.1"/>
    <property type="molecule type" value="Genomic_DNA"/>
</dbReference>
<proteinExistence type="predicted"/>
<reference evidence="3" key="1">
    <citation type="journal article" date="2019" name="Int. J. Syst. Evol. Microbiol.">
        <title>The Global Catalogue of Microorganisms (GCM) 10K type strain sequencing project: providing services to taxonomists for standard genome sequencing and annotation.</title>
        <authorList>
            <consortium name="The Broad Institute Genomics Platform"/>
            <consortium name="The Broad Institute Genome Sequencing Center for Infectious Disease"/>
            <person name="Wu L."/>
            <person name="Ma J."/>
        </authorList>
    </citation>
    <scope>NUCLEOTIDE SEQUENCE [LARGE SCALE GENOMIC DNA]</scope>
    <source>
        <strain evidence="3">KCTC 23299</strain>
    </source>
</reference>
<evidence type="ECO:0000313" key="2">
    <source>
        <dbReference type="EMBL" id="MFD2920849.1"/>
    </source>
</evidence>
<keyword evidence="1" id="KW-0732">Signal</keyword>
<dbReference type="PANTHER" id="PTHR31270">
    <property type="entry name" value="GLUTAMINYL-PEPTIDE CYCLOTRANSFERASE"/>
    <property type="match status" value="1"/>
</dbReference>